<dbReference type="Gene3D" id="2.60.120.620">
    <property type="entry name" value="q2cbj1_9rhob like domain"/>
    <property type="match status" value="1"/>
</dbReference>
<dbReference type="SUPFAM" id="SSF51197">
    <property type="entry name" value="Clavaminate synthase-like"/>
    <property type="match status" value="1"/>
</dbReference>
<evidence type="ECO:0000313" key="1">
    <source>
        <dbReference type="EMBL" id="TDO33049.1"/>
    </source>
</evidence>
<name>A0A4R6JBH0_9ACTN</name>
<dbReference type="EMBL" id="SNWR01000002">
    <property type="protein sequence ID" value="TDO33049.1"/>
    <property type="molecule type" value="Genomic_DNA"/>
</dbReference>
<dbReference type="AlphaFoldDB" id="A0A4R6JBH0"/>
<comment type="caution">
    <text evidence="1">The sequence shown here is derived from an EMBL/GenBank/DDBJ whole genome shotgun (WGS) entry which is preliminary data.</text>
</comment>
<dbReference type="OrthoDB" id="3806556at2"/>
<sequence>MANELTIDVDAFWENGYQIVRNAYTRDEIARFREAAFASRGRGPGDLLSNPKMRSVLTDGRFVAVARQILGSDDIWYSGDSSFTINSKQRGFHKDNVDRKDPKGPDWKGRYTLLRFGIYLQDHYSHTGGLNLRAKSHNTTDHAYGRNVYVRTRPGDLAVWSMRTTHSGNGVLYKFPKWVHPEPKDIPNIPKWRIAGADGDRLAVFAALGLDDAHHHRYVEYMKTRTYMVNSFRASHYDEQTRLEAKNAGLNIWDVAAEIEGDDTVGRNAAWEPIPYEIGAEKRVRA</sequence>
<evidence type="ECO:0000313" key="2">
    <source>
        <dbReference type="Proteomes" id="UP000294901"/>
    </source>
</evidence>
<evidence type="ECO:0008006" key="3">
    <source>
        <dbReference type="Google" id="ProtNLM"/>
    </source>
</evidence>
<protein>
    <recommendedName>
        <fullName evidence="3">Phytanoyl-CoA dioxygenase PhyH</fullName>
    </recommendedName>
</protein>
<proteinExistence type="predicted"/>
<dbReference type="Proteomes" id="UP000294901">
    <property type="component" value="Unassembled WGS sequence"/>
</dbReference>
<accession>A0A4R6JBH0</accession>
<organism evidence="1 2">
    <name type="scientific">Paractinoplanes brasiliensis</name>
    <dbReference type="NCBI Taxonomy" id="52695"/>
    <lineage>
        <taxon>Bacteria</taxon>
        <taxon>Bacillati</taxon>
        <taxon>Actinomycetota</taxon>
        <taxon>Actinomycetes</taxon>
        <taxon>Micromonosporales</taxon>
        <taxon>Micromonosporaceae</taxon>
        <taxon>Paractinoplanes</taxon>
    </lineage>
</organism>
<dbReference type="RefSeq" id="WP_133878938.1">
    <property type="nucleotide sequence ID" value="NZ_BOMD01000049.1"/>
</dbReference>
<reference evidence="1 2" key="1">
    <citation type="submission" date="2019-03" db="EMBL/GenBank/DDBJ databases">
        <title>Sequencing the genomes of 1000 actinobacteria strains.</title>
        <authorList>
            <person name="Klenk H.-P."/>
        </authorList>
    </citation>
    <scope>NUCLEOTIDE SEQUENCE [LARGE SCALE GENOMIC DNA]</scope>
    <source>
        <strain evidence="1 2">DSM 43805</strain>
    </source>
</reference>
<gene>
    <name evidence="1" type="ORF">C8E87_8530</name>
</gene>
<keyword evidence="2" id="KW-1185">Reference proteome</keyword>